<dbReference type="Proteomes" id="UP000218831">
    <property type="component" value="Unassembled WGS sequence"/>
</dbReference>
<comment type="subcellular location">
    <subcellularLocation>
        <location evidence="1 4">Bacterial flagellum basal body</location>
    </subcellularLocation>
</comment>
<evidence type="ECO:0000256" key="4">
    <source>
        <dbReference type="HAMAP-Rule" id="MF_00724"/>
    </source>
</evidence>
<evidence type="ECO:0000256" key="5">
    <source>
        <dbReference type="NCBIfam" id="TIGR00205"/>
    </source>
</evidence>
<sequence length="105" mass="11895">MIEGIEASGLLQQVNDIEQTSPEREIVTEKENQQSFSDVLSDAINGIDETMKTSDVKVQEFVAGETDNVHDVMISMQRAKLSFDLMVEVRNKVVETYQEVSRMQI</sequence>
<keyword evidence="7" id="KW-1185">Reference proteome</keyword>
<evidence type="ECO:0000256" key="2">
    <source>
        <dbReference type="ARBA" id="ARBA00009272"/>
    </source>
</evidence>
<dbReference type="RefSeq" id="WP_095606168.1">
    <property type="nucleotide sequence ID" value="NZ_NSKE01000004.1"/>
</dbReference>
<dbReference type="GO" id="GO:0071973">
    <property type="term" value="P:bacterial-type flagellum-dependent cell motility"/>
    <property type="evidence" value="ECO:0007669"/>
    <property type="project" value="InterPro"/>
</dbReference>
<reference evidence="6 7" key="1">
    <citation type="submission" date="2017-08" db="EMBL/GenBank/DDBJ databases">
        <title>Aliifodinibius alkalisoli sp. nov., isolated from saline alkaline soil.</title>
        <authorList>
            <person name="Liu D."/>
            <person name="Zhang G."/>
        </authorList>
    </citation>
    <scope>NUCLEOTIDE SEQUENCE [LARGE SCALE GENOMIC DNA]</scope>
    <source>
        <strain evidence="6 7">WN023</strain>
    </source>
</reference>
<organism evidence="6 7">
    <name type="scientific">Fodinibius salipaludis</name>
    <dbReference type="NCBI Taxonomy" id="2032627"/>
    <lineage>
        <taxon>Bacteria</taxon>
        <taxon>Pseudomonadati</taxon>
        <taxon>Balneolota</taxon>
        <taxon>Balneolia</taxon>
        <taxon>Balneolales</taxon>
        <taxon>Balneolaceae</taxon>
        <taxon>Fodinibius</taxon>
    </lineage>
</organism>
<dbReference type="PANTHER" id="PTHR34653">
    <property type="match status" value="1"/>
</dbReference>
<dbReference type="GO" id="GO:0009425">
    <property type="term" value="C:bacterial-type flagellum basal body"/>
    <property type="evidence" value="ECO:0007669"/>
    <property type="project" value="UniProtKB-SubCell"/>
</dbReference>
<gene>
    <name evidence="4" type="primary">fliE</name>
    <name evidence="6" type="ORF">CK503_07485</name>
</gene>
<dbReference type="GO" id="GO:0003774">
    <property type="term" value="F:cytoskeletal motor activity"/>
    <property type="evidence" value="ECO:0007669"/>
    <property type="project" value="InterPro"/>
</dbReference>
<keyword evidence="6" id="KW-0966">Cell projection</keyword>
<dbReference type="EMBL" id="NSKE01000004">
    <property type="protein sequence ID" value="PAU94627.1"/>
    <property type="molecule type" value="Genomic_DNA"/>
</dbReference>
<dbReference type="GO" id="GO:0005198">
    <property type="term" value="F:structural molecule activity"/>
    <property type="evidence" value="ECO:0007669"/>
    <property type="project" value="UniProtKB-UniRule"/>
</dbReference>
<keyword evidence="6" id="KW-0969">Cilium</keyword>
<dbReference type="PANTHER" id="PTHR34653:SF1">
    <property type="entry name" value="FLAGELLAR HOOK-BASAL BODY COMPLEX PROTEIN FLIE"/>
    <property type="match status" value="1"/>
</dbReference>
<evidence type="ECO:0000313" key="6">
    <source>
        <dbReference type="EMBL" id="PAU94627.1"/>
    </source>
</evidence>
<dbReference type="AlphaFoldDB" id="A0A2A2GCL8"/>
<evidence type="ECO:0000313" key="7">
    <source>
        <dbReference type="Proteomes" id="UP000218831"/>
    </source>
</evidence>
<accession>A0A2A2GCL8</accession>
<dbReference type="HAMAP" id="MF_00724">
    <property type="entry name" value="FliE"/>
    <property type="match status" value="1"/>
</dbReference>
<comment type="similarity">
    <text evidence="2 4">Belongs to the FliE family.</text>
</comment>
<protein>
    <recommendedName>
        <fullName evidence="4 5">Flagellar hook-basal body complex protein FliE</fullName>
    </recommendedName>
</protein>
<dbReference type="NCBIfam" id="TIGR00205">
    <property type="entry name" value="fliE"/>
    <property type="match status" value="1"/>
</dbReference>
<dbReference type="OrthoDB" id="285952at2"/>
<proteinExistence type="inferred from homology"/>
<dbReference type="InterPro" id="IPR001624">
    <property type="entry name" value="FliE"/>
</dbReference>
<dbReference type="PRINTS" id="PR01006">
    <property type="entry name" value="FLGHOOKFLIE"/>
</dbReference>
<keyword evidence="3 4" id="KW-0975">Bacterial flagellum</keyword>
<keyword evidence="6" id="KW-0282">Flagellum</keyword>
<dbReference type="Pfam" id="PF02049">
    <property type="entry name" value="FliE"/>
    <property type="match status" value="1"/>
</dbReference>
<evidence type="ECO:0000256" key="3">
    <source>
        <dbReference type="ARBA" id="ARBA00023143"/>
    </source>
</evidence>
<comment type="caution">
    <text evidence="6">The sequence shown here is derived from an EMBL/GenBank/DDBJ whole genome shotgun (WGS) entry which is preliminary data.</text>
</comment>
<evidence type="ECO:0000256" key="1">
    <source>
        <dbReference type="ARBA" id="ARBA00004117"/>
    </source>
</evidence>
<name>A0A2A2GCL8_9BACT</name>